<dbReference type="Proteomes" id="UP001314170">
    <property type="component" value="Unassembled WGS sequence"/>
</dbReference>
<accession>A0AAV1SKF8</accession>
<evidence type="ECO:0000313" key="1">
    <source>
        <dbReference type="EMBL" id="CAK7353342.1"/>
    </source>
</evidence>
<proteinExistence type="predicted"/>
<dbReference type="AlphaFoldDB" id="A0AAV1SKF8"/>
<evidence type="ECO:0000313" key="2">
    <source>
        <dbReference type="Proteomes" id="UP001314170"/>
    </source>
</evidence>
<keyword evidence="2" id="KW-1185">Reference proteome</keyword>
<dbReference type="EMBL" id="CAWUPB010001194">
    <property type="protein sequence ID" value="CAK7353342.1"/>
    <property type="molecule type" value="Genomic_DNA"/>
</dbReference>
<name>A0AAV1SKF8_9ROSI</name>
<reference evidence="1 2" key="1">
    <citation type="submission" date="2024-01" db="EMBL/GenBank/DDBJ databases">
        <authorList>
            <person name="Waweru B."/>
        </authorList>
    </citation>
    <scope>NUCLEOTIDE SEQUENCE [LARGE SCALE GENOMIC DNA]</scope>
</reference>
<gene>
    <name evidence="1" type="ORF">DCAF_LOCUS24679</name>
</gene>
<sequence length="124" mass="13815">MLDERLKAQHTDCRHLDVKSTTYHGHSSLRLSYIEGGRHYLFTHGILNEDSVTRPSSNDFTSGCFSVKEANALSQYCFQVLSSNADGPAGIYSIIVSNEKLKNIGGLNSRDMELQKVAPPNYLH</sequence>
<organism evidence="1 2">
    <name type="scientific">Dovyalis caffra</name>
    <dbReference type="NCBI Taxonomy" id="77055"/>
    <lineage>
        <taxon>Eukaryota</taxon>
        <taxon>Viridiplantae</taxon>
        <taxon>Streptophyta</taxon>
        <taxon>Embryophyta</taxon>
        <taxon>Tracheophyta</taxon>
        <taxon>Spermatophyta</taxon>
        <taxon>Magnoliopsida</taxon>
        <taxon>eudicotyledons</taxon>
        <taxon>Gunneridae</taxon>
        <taxon>Pentapetalae</taxon>
        <taxon>rosids</taxon>
        <taxon>fabids</taxon>
        <taxon>Malpighiales</taxon>
        <taxon>Salicaceae</taxon>
        <taxon>Flacourtieae</taxon>
        <taxon>Dovyalis</taxon>
    </lineage>
</organism>
<protein>
    <submittedName>
        <fullName evidence="1">Uncharacterized protein</fullName>
    </submittedName>
</protein>
<comment type="caution">
    <text evidence="1">The sequence shown here is derived from an EMBL/GenBank/DDBJ whole genome shotgun (WGS) entry which is preliminary data.</text>
</comment>